<feature type="compositionally biased region" description="Polar residues" evidence="1">
    <location>
        <begin position="10"/>
        <end position="21"/>
    </location>
</feature>
<evidence type="ECO:0000256" key="1">
    <source>
        <dbReference type="SAM" id="MobiDB-lite"/>
    </source>
</evidence>
<evidence type="ECO:0000313" key="3">
    <source>
        <dbReference type="Proteomes" id="UP001168990"/>
    </source>
</evidence>
<feature type="region of interest" description="Disordered" evidence="1">
    <location>
        <begin position="1"/>
        <end position="39"/>
    </location>
</feature>
<comment type="caution">
    <text evidence="2">The sequence shown here is derived from an EMBL/GenBank/DDBJ whole genome shotgun (WGS) entry which is preliminary data.</text>
</comment>
<keyword evidence="3" id="KW-1185">Reference proteome</keyword>
<protein>
    <submittedName>
        <fullName evidence="2">Uncharacterized protein</fullName>
    </submittedName>
</protein>
<name>A0AA39KU89_9HYME</name>
<organism evidence="2 3">
    <name type="scientific">Microctonus aethiopoides</name>
    <dbReference type="NCBI Taxonomy" id="144406"/>
    <lineage>
        <taxon>Eukaryota</taxon>
        <taxon>Metazoa</taxon>
        <taxon>Ecdysozoa</taxon>
        <taxon>Arthropoda</taxon>
        <taxon>Hexapoda</taxon>
        <taxon>Insecta</taxon>
        <taxon>Pterygota</taxon>
        <taxon>Neoptera</taxon>
        <taxon>Endopterygota</taxon>
        <taxon>Hymenoptera</taxon>
        <taxon>Apocrita</taxon>
        <taxon>Ichneumonoidea</taxon>
        <taxon>Braconidae</taxon>
        <taxon>Euphorinae</taxon>
        <taxon>Microctonus</taxon>
    </lineage>
</organism>
<evidence type="ECO:0000313" key="2">
    <source>
        <dbReference type="EMBL" id="KAK0173965.1"/>
    </source>
</evidence>
<proteinExistence type="predicted"/>
<dbReference type="EMBL" id="JAQQBS010000002">
    <property type="protein sequence ID" value="KAK0173965.1"/>
    <property type="molecule type" value="Genomic_DNA"/>
</dbReference>
<reference evidence="2" key="1">
    <citation type="journal article" date="2023" name="bioRxiv">
        <title>Scaffold-level genome assemblies of two parasitoid biocontrol wasps reveal the parthenogenesis mechanism and an associated novel virus.</title>
        <authorList>
            <person name="Inwood S."/>
            <person name="Skelly J."/>
            <person name="Guhlin J."/>
            <person name="Harrop T."/>
            <person name="Goldson S."/>
            <person name="Dearden P."/>
        </authorList>
    </citation>
    <scope>NUCLEOTIDE SEQUENCE</scope>
    <source>
        <strain evidence="2">Irish</strain>
        <tissue evidence="2">Whole body</tissue>
    </source>
</reference>
<reference evidence="2" key="2">
    <citation type="submission" date="2023-03" db="EMBL/GenBank/DDBJ databases">
        <authorList>
            <person name="Inwood S.N."/>
            <person name="Skelly J.G."/>
            <person name="Guhlin J."/>
            <person name="Harrop T.W.R."/>
            <person name="Goldson S.G."/>
            <person name="Dearden P.K."/>
        </authorList>
    </citation>
    <scope>NUCLEOTIDE SEQUENCE</scope>
    <source>
        <strain evidence="2">Irish</strain>
        <tissue evidence="2">Whole body</tissue>
    </source>
</reference>
<accession>A0AA39KU89</accession>
<dbReference type="AlphaFoldDB" id="A0AA39KU89"/>
<sequence>MTMRDDMKTLKNSQGLSSGTQKDSKRFRKTPKDIINISKGDMEEDGKAVESAVFIETLNTRIREREKQQKKKKKKKIWVWGILHSGRGVAGGVRQQQQQKQQYSMGVIVI</sequence>
<dbReference type="Proteomes" id="UP001168990">
    <property type="component" value="Unassembled WGS sequence"/>
</dbReference>
<gene>
    <name evidence="2" type="ORF">PV328_007095</name>
</gene>